<proteinExistence type="predicted"/>
<name>A0A941EEW8_9ACTN</name>
<sequence length="166" mass="18336">MSHPGDGLNNTCPRNYSEAVLVLEGRRSVVAWWPDTAVCEKCQAGKTVSGGYVGPVVGDKVVYPDPATRFVCRTCARAMVGLGENELTGHMCQTCPNDTLHVDRGYHPRGAMEDLTDDQRVQWVTDTYDYPDRGWSVIAVKPAYGLPATTGTAWEVWFHAAREAFR</sequence>
<dbReference type="AlphaFoldDB" id="A0A941EEW8"/>
<protein>
    <submittedName>
        <fullName evidence="1">Uncharacterized protein</fullName>
    </submittedName>
</protein>
<dbReference type="RefSeq" id="WP_212520390.1">
    <property type="nucleotide sequence ID" value="NZ_JAGSOH010000079.1"/>
</dbReference>
<dbReference type="EMBL" id="JAGSOH010000079">
    <property type="protein sequence ID" value="MBR7829255.1"/>
    <property type="molecule type" value="Genomic_DNA"/>
</dbReference>
<keyword evidence="2" id="KW-1185">Reference proteome</keyword>
<organism evidence="1 2">
    <name type="scientific">Actinospica acidithermotolerans</name>
    <dbReference type="NCBI Taxonomy" id="2828514"/>
    <lineage>
        <taxon>Bacteria</taxon>
        <taxon>Bacillati</taxon>
        <taxon>Actinomycetota</taxon>
        <taxon>Actinomycetes</taxon>
        <taxon>Catenulisporales</taxon>
        <taxon>Actinospicaceae</taxon>
        <taxon>Actinospica</taxon>
    </lineage>
</organism>
<dbReference type="Proteomes" id="UP000676325">
    <property type="component" value="Unassembled WGS sequence"/>
</dbReference>
<evidence type="ECO:0000313" key="2">
    <source>
        <dbReference type="Proteomes" id="UP000676325"/>
    </source>
</evidence>
<evidence type="ECO:0000313" key="1">
    <source>
        <dbReference type="EMBL" id="MBR7829255.1"/>
    </source>
</evidence>
<gene>
    <name evidence="1" type="ORF">KDK95_23305</name>
</gene>
<accession>A0A941EEW8</accession>
<reference evidence="1" key="1">
    <citation type="submission" date="2021-04" db="EMBL/GenBank/DDBJ databases">
        <title>Genome based classification of Actinospica acidithermotolerans sp. nov., an actinobacterium isolated from an Indonesian hot spring.</title>
        <authorList>
            <person name="Kusuma A.B."/>
            <person name="Putra K.E."/>
            <person name="Nafisah S."/>
            <person name="Loh J."/>
            <person name="Nouioui I."/>
            <person name="Goodfellow M."/>
        </authorList>
    </citation>
    <scope>NUCLEOTIDE SEQUENCE</scope>
    <source>
        <strain evidence="1">MGRD01-02</strain>
    </source>
</reference>
<comment type="caution">
    <text evidence="1">The sequence shown here is derived from an EMBL/GenBank/DDBJ whole genome shotgun (WGS) entry which is preliminary data.</text>
</comment>